<evidence type="ECO:0000313" key="3">
    <source>
        <dbReference type="EMBL" id="PRY43647.1"/>
    </source>
</evidence>
<feature type="region of interest" description="Disordered" evidence="1">
    <location>
        <begin position="136"/>
        <end position="287"/>
    </location>
</feature>
<dbReference type="Proteomes" id="UP000239494">
    <property type="component" value="Unassembled WGS sequence"/>
</dbReference>
<reference evidence="3 4" key="1">
    <citation type="submission" date="2018-03" db="EMBL/GenBank/DDBJ databases">
        <title>Genomic Encyclopedia of Archaeal and Bacterial Type Strains, Phase II (KMG-II): from individual species to whole genera.</title>
        <authorList>
            <person name="Goeker M."/>
        </authorList>
    </citation>
    <scope>NUCLEOTIDE SEQUENCE [LARGE SCALE GENOMIC DNA]</scope>
    <source>
        <strain evidence="3 4">DSM 44720</strain>
    </source>
</reference>
<keyword evidence="2" id="KW-0472">Membrane</keyword>
<accession>A0A2T0TDA6</accession>
<feature type="compositionally biased region" description="Low complexity" evidence="1">
    <location>
        <begin position="159"/>
        <end position="264"/>
    </location>
</feature>
<keyword evidence="2" id="KW-1133">Transmembrane helix</keyword>
<dbReference type="AlphaFoldDB" id="A0A2T0TDA6"/>
<name>A0A2T0TDA6_9PSEU</name>
<evidence type="ECO:0000256" key="2">
    <source>
        <dbReference type="SAM" id="Phobius"/>
    </source>
</evidence>
<gene>
    <name evidence="3" type="ORF">CLV43_103394</name>
</gene>
<organism evidence="3 4">
    <name type="scientific">Umezawaea tangerina</name>
    <dbReference type="NCBI Taxonomy" id="84725"/>
    <lineage>
        <taxon>Bacteria</taxon>
        <taxon>Bacillati</taxon>
        <taxon>Actinomycetota</taxon>
        <taxon>Actinomycetes</taxon>
        <taxon>Pseudonocardiales</taxon>
        <taxon>Pseudonocardiaceae</taxon>
        <taxon>Umezawaea</taxon>
    </lineage>
</organism>
<keyword evidence="2" id="KW-0812">Transmembrane</keyword>
<evidence type="ECO:0000313" key="4">
    <source>
        <dbReference type="Proteomes" id="UP000239494"/>
    </source>
</evidence>
<proteinExistence type="predicted"/>
<evidence type="ECO:0000256" key="1">
    <source>
        <dbReference type="SAM" id="MobiDB-lite"/>
    </source>
</evidence>
<feature type="transmembrane region" description="Helical" evidence="2">
    <location>
        <begin position="97"/>
        <end position="119"/>
    </location>
</feature>
<keyword evidence="4" id="KW-1185">Reference proteome</keyword>
<sequence length="287" mass="29888">MSNEDNRRRRDGSTAQLSVAELLARREAETQPIPVYRDDEEETVRFKAVTPPAATSAPTALSARASLSGRELHVAELLRREGRPADEERGGMSLSKLVAIASGGVVLCGSVAFGASQWLGSPDERPLADVRFDTRPAARNSSNTGNLGGVAMPGQKPGTTSQTTSTTTSTQEERVAQQAAQQQQVVPVQDTQAPVTQTTQTQTQTQAPVTSTSQSSTQPTTDKGTPPSSSNPTSTSPSSSTTPPTSSSTPSSSSNSTTPPSSTKPSEDPGGIRIGLGLGGFDFFAEL</sequence>
<comment type="caution">
    <text evidence="3">The sequence shown here is derived from an EMBL/GenBank/DDBJ whole genome shotgun (WGS) entry which is preliminary data.</text>
</comment>
<protein>
    <submittedName>
        <fullName evidence="3">Uncharacterized protein</fullName>
    </submittedName>
</protein>
<dbReference type="EMBL" id="PVTF01000003">
    <property type="protein sequence ID" value="PRY43647.1"/>
    <property type="molecule type" value="Genomic_DNA"/>
</dbReference>